<dbReference type="GO" id="GO:0016757">
    <property type="term" value="F:glycosyltransferase activity"/>
    <property type="evidence" value="ECO:0007669"/>
    <property type="project" value="InterPro"/>
</dbReference>
<sequence>MEDLIAYIEKLGITDLVHILGQIPRQDQIQLIRRSLFVVQPSLFEGLSLIVQECRVLGKTIVLSDLDVHMEHEYGVYFNRIDYQDLADKMRQLVFHAKPGPDAMRETEAKLQAAGLTTRYAKCFCEMVEQSQVIFGNDKPPSADSPVIIATSLVVAADMSCQMRAVDSWLKAGFAVVSLNRSEDIAVLKRDFPGISFAAFKHDTDTGDNYNARHVYINDLLNYLRQSSMAVCGIVEPDVCLYGENLAATIAKEAVNCLIYQEKNCIEGLQRFEGTAFPSLGSIFFDRQVLACYPSETFIFDQPWWDYWALLIPLIAKIPIKHVTTPFAYHVNHIQHYDIETMIRLGKILTKYAPPPFELSAQTLAKYQTIIAQIISNHSLDVAFYNLNISDIANHEV</sequence>
<organism evidence="2">
    <name type="scientific">bioreactor metagenome</name>
    <dbReference type="NCBI Taxonomy" id="1076179"/>
    <lineage>
        <taxon>unclassified sequences</taxon>
        <taxon>metagenomes</taxon>
        <taxon>ecological metagenomes</taxon>
    </lineage>
</organism>
<comment type="caution">
    <text evidence="2">The sequence shown here is derived from an EMBL/GenBank/DDBJ whole genome shotgun (WGS) entry which is preliminary data.</text>
</comment>
<feature type="domain" description="Glycosyl transferase family 1" evidence="1">
    <location>
        <begin position="4"/>
        <end position="93"/>
    </location>
</feature>
<dbReference type="SUPFAM" id="SSF53756">
    <property type="entry name" value="UDP-Glycosyltransferase/glycogen phosphorylase"/>
    <property type="match status" value="1"/>
</dbReference>
<evidence type="ECO:0000259" key="1">
    <source>
        <dbReference type="Pfam" id="PF00534"/>
    </source>
</evidence>
<reference evidence="2" key="1">
    <citation type="submission" date="2019-08" db="EMBL/GenBank/DDBJ databases">
        <authorList>
            <person name="Kucharzyk K."/>
            <person name="Murdoch R.W."/>
            <person name="Higgins S."/>
            <person name="Loffler F."/>
        </authorList>
    </citation>
    <scope>NUCLEOTIDE SEQUENCE</scope>
</reference>
<evidence type="ECO:0000313" key="2">
    <source>
        <dbReference type="EMBL" id="MPM77080.1"/>
    </source>
</evidence>
<dbReference type="InterPro" id="IPR001296">
    <property type="entry name" value="Glyco_trans_1"/>
</dbReference>
<dbReference type="AlphaFoldDB" id="A0A645CJE9"/>
<name>A0A645CJE9_9ZZZZ</name>
<dbReference type="Pfam" id="PF00534">
    <property type="entry name" value="Glycos_transf_1"/>
    <property type="match status" value="1"/>
</dbReference>
<dbReference type="EMBL" id="VSSQ01027702">
    <property type="protein sequence ID" value="MPM77080.1"/>
    <property type="molecule type" value="Genomic_DNA"/>
</dbReference>
<proteinExistence type="predicted"/>
<protein>
    <recommendedName>
        <fullName evidence="1">Glycosyl transferase family 1 domain-containing protein</fullName>
    </recommendedName>
</protein>
<dbReference type="Gene3D" id="3.40.50.2000">
    <property type="entry name" value="Glycogen Phosphorylase B"/>
    <property type="match status" value="1"/>
</dbReference>
<accession>A0A645CJE9</accession>
<gene>
    <name evidence="2" type="ORF">SDC9_124080</name>
</gene>